<evidence type="ECO:0000313" key="1">
    <source>
        <dbReference type="EMBL" id="CAG8808099.1"/>
    </source>
</evidence>
<dbReference type="Proteomes" id="UP000789920">
    <property type="component" value="Unassembled WGS sequence"/>
</dbReference>
<sequence length="170" mass="18921">QVEFEKLYIQGVTGGRYLTGEGARGILLRSKLPSDALAKIWTLSNVTANEYLTFPEFALAMYLTSLKLKGQELPNKLPDSIFNEQQFSGLSMVPSVSQYSSVPANSGISVMPGMVPFTQRMMPQQNPQQQYSTAGLQGNAKIPWAVTQEEKNQYRAIFRQWDSTGLGYLT</sequence>
<proteinExistence type="predicted"/>
<name>A0ACA9RSX5_9GLOM</name>
<keyword evidence="2" id="KW-1185">Reference proteome</keyword>
<reference evidence="1" key="1">
    <citation type="submission" date="2021-06" db="EMBL/GenBank/DDBJ databases">
        <authorList>
            <person name="Kallberg Y."/>
            <person name="Tangrot J."/>
            <person name="Rosling A."/>
        </authorList>
    </citation>
    <scope>NUCLEOTIDE SEQUENCE</scope>
    <source>
        <strain evidence="1">MA461A</strain>
    </source>
</reference>
<organism evidence="1 2">
    <name type="scientific">Racocetra persica</name>
    <dbReference type="NCBI Taxonomy" id="160502"/>
    <lineage>
        <taxon>Eukaryota</taxon>
        <taxon>Fungi</taxon>
        <taxon>Fungi incertae sedis</taxon>
        <taxon>Mucoromycota</taxon>
        <taxon>Glomeromycotina</taxon>
        <taxon>Glomeromycetes</taxon>
        <taxon>Diversisporales</taxon>
        <taxon>Gigasporaceae</taxon>
        <taxon>Racocetra</taxon>
    </lineage>
</organism>
<comment type="caution">
    <text evidence="1">The sequence shown here is derived from an EMBL/GenBank/DDBJ whole genome shotgun (WGS) entry which is preliminary data.</text>
</comment>
<gene>
    <name evidence="1" type="ORF">RPERSI_LOCUS22539</name>
</gene>
<feature type="non-terminal residue" evidence="1">
    <location>
        <position position="170"/>
    </location>
</feature>
<protein>
    <submittedName>
        <fullName evidence="1">20421_t:CDS:1</fullName>
    </submittedName>
</protein>
<accession>A0ACA9RSX5</accession>
<evidence type="ECO:0000313" key="2">
    <source>
        <dbReference type="Proteomes" id="UP000789920"/>
    </source>
</evidence>
<feature type="non-terminal residue" evidence="1">
    <location>
        <position position="1"/>
    </location>
</feature>
<dbReference type="EMBL" id="CAJVQC010068429">
    <property type="protein sequence ID" value="CAG8808099.1"/>
    <property type="molecule type" value="Genomic_DNA"/>
</dbReference>